<keyword evidence="9" id="KW-1185">Reference proteome</keyword>
<dbReference type="PROSITE" id="PS00518">
    <property type="entry name" value="ZF_RING_1"/>
    <property type="match status" value="1"/>
</dbReference>
<evidence type="ECO:0000256" key="1">
    <source>
        <dbReference type="ARBA" id="ARBA00004123"/>
    </source>
</evidence>
<dbReference type="GO" id="GO:0031519">
    <property type="term" value="C:PcG protein complex"/>
    <property type="evidence" value="ECO:0007669"/>
    <property type="project" value="UniProtKB-ARBA"/>
</dbReference>
<dbReference type="CDD" id="cd17083">
    <property type="entry name" value="RAWUL_PCGF3"/>
    <property type="match status" value="1"/>
</dbReference>
<organism evidence="8 9">
    <name type="scientific">Araneus ventricosus</name>
    <name type="common">Orbweaver spider</name>
    <name type="synonym">Epeira ventricosa</name>
    <dbReference type="NCBI Taxonomy" id="182803"/>
    <lineage>
        <taxon>Eukaryota</taxon>
        <taxon>Metazoa</taxon>
        <taxon>Ecdysozoa</taxon>
        <taxon>Arthropoda</taxon>
        <taxon>Chelicerata</taxon>
        <taxon>Arachnida</taxon>
        <taxon>Araneae</taxon>
        <taxon>Araneomorphae</taxon>
        <taxon>Entelegynae</taxon>
        <taxon>Araneoidea</taxon>
        <taxon>Araneidae</taxon>
        <taxon>Araneus</taxon>
    </lineage>
</organism>
<proteinExistence type="predicted"/>
<dbReference type="InterPro" id="IPR013083">
    <property type="entry name" value="Znf_RING/FYVE/PHD"/>
</dbReference>
<dbReference type="SMART" id="SM00184">
    <property type="entry name" value="RING"/>
    <property type="match status" value="1"/>
</dbReference>
<keyword evidence="3 6" id="KW-0863">Zinc-finger</keyword>
<evidence type="ECO:0000256" key="3">
    <source>
        <dbReference type="ARBA" id="ARBA00022771"/>
    </source>
</evidence>
<evidence type="ECO:0000313" key="9">
    <source>
        <dbReference type="Proteomes" id="UP000499080"/>
    </source>
</evidence>
<gene>
    <name evidence="8" type="primary">PcgF3_1</name>
    <name evidence="8" type="ORF">AVEN_163172_1</name>
</gene>
<dbReference type="SUPFAM" id="SSF57850">
    <property type="entry name" value="RING/U-box"/>
    <property type="match status" value="1"/>
</dbReference>
<dbReference type="AlphaFoldDB" id="A0A4Y2M777"/>
<comment type="subcellular location">
    <subcellularLocation>
        <location evidence="1">Nucleus</location>
    </subcellularLocation>
</comment>
<dbReference type="PROSITE" id="PS50089">
    <property type="entry name" value="ZF_RING_2"/>
    <property type="match status" value="1"/>
</dbReference>
<accession>A0A4Y2M777</accession>
<evidence type="ECO:0000256" key="2">
    <source>
        <dbReference type="ARBA" id="ARBA00022723"/>
    </source>
</evidence>
<evidence type="ECO:0000259" key="7">
    <source>
        <dbReference type="PROSITE" id="PS50089"/>
    </source>
</evidence>
<dbReference type="Gene3D" id="3.30.40.10">
    <property type="entry name" value="Zinc/RING finger domain, C3HC4 (zinc finger)"/>
    <property type="match status" value="1"/>
</dbReference>
<dbReference type="InterPro" id="IPR018957">
    <property type="entry name" value="Znf_C3HC4_RING-type"/>
</dbReference>
<keyword evidence="2" id="KW-0479">Metal-binding</keyword>
<keyword evidence="4" id="KW-0862">Zinc</keyword>
<dbReference type="InterPro" id="IPR051507">
    <property type="entry name" value="PcG_RING_finger"/>
</dbReference>
<dbReference type="OrthoDB" id="1305878at2759"/>
<reference evidence="8 9" key="1">
    <citation type="journal article" date="2019" name="Sci. Rep.">
        <title>Orb-weaving spider Araneus ventricosus genome elucidates the spidroin gene catalogue.</title>
        <authorList>
            <person name="Kono N."/>
            <person name="Nakamura H."/>
            <person name="Ohtoshi R."/>
            <person name="Moran D.A.P."/>
            <person name="Shinohara A."/>
            <person name="Yoshida Y."/>
            <person name="Fujiwara M."/>
            <person name="Mori M."/>
            <person name="Tomita M."/>
            <person name="Arakawa K."/>
        </authorList>
    </citation>
    <scope>NUCLEOTIDE SEQUENCE [LARGE SCALE GENOMIC DNA]</scope>
</reference>
<name>A0A4Y2M777_ARAVE</name>
<dbReference type="Pfam" id="PF16207">
    <property type="entry name" value="RAWUL"/>
    <property type="match status" value="1"/>
</dbReference>
<evidence type="ECO:0000256" key="5">
    <source>
        <dbReference type="ARBA" id="ARBA00023242"/>
    </source>
</evidence>
<feature type="domain" description="RING-type" evidence="7">
    <location>
        <begin position="16"/>
        <end position="57"/>
    </location>
</feature>
<dbReference type="Gene3D" id="3.10.20.90">
    <property type="entry name" value="Phosphatidylinositol 3-kinase Catalytic Subunit, Chain A, domain 1"/>
    <property type="match status" value="1"/>
</dbReference>
<evidence type="ECO:0000313" key="8">
    <source>
        <dbReference type="EMBL" id="GBN21497.1"/>
    </source>
</evidence>
<evidence type="ECO:0000256" key="6">
    <source>
        <dbReference type="PROSITE-ProRule" id="PRU00175"/>
    </source>
</evidence>
<comment type="caution">
    <text evidence="8">The sequence shown here is derived from an EMBL/GenBank/DDBJ whole genome shotgun (WGS) entry which is preliminary data.</text>
</comment>
<protein>
    <submittedName>
        <fullName evidence="8">Polycomb group RING finger protein 3</fullName>
    </submittedName>
</protein>
<dbReference type="InterPro" id="IPR017907">
    <property type="entry name" value="Znf_RING_CS"/>
</dbReference>
<dbReference type="InterPro" id="IPR032443">
    <property type="entry name" value="RAWUL"/>
</dbReference>
<sequence length="231" mass="27142">MDTRVSLRSLNPFISCYICNGYLIDATAITECLHTFCKSCIVKHLDSKKGNTCPKCDVVIHRSNPLQGIRLDRKMQDIVYKLVPNLQLREMLREERFCRERKIPYEKNHALISKDRRMDDTKYQGKTVGAICEDRVCIQLETKTKDLKPLSKKYICCSSRTTVNHVKKLIAKKLFRDLEKYCSVDILCNDEILGKDHTLKFIYVTRWRCKEPPLMLYYQPRVDVLNFSHEV</sequence>
<dbReference type="Proteomes" id="UP000499080">
    <property type="component" value="Unassembled WGS sequence"/>
</dbReference>
<dbReference type="PANTHER" id="PTHR45893">
    <property type="entry name" value="POLYCOMB GROUP RING FINGER PROTEIN"/>
    <property type="match status" value="1"/>
</dbReference>
<dbReference type="GO" id="GO:0008270">
    <property type="term" value="F:zinc ion binding"/>
    <property type="evidence" value="ECO:0007669"/>
    <property type="project" value="UniProtKB-KW"/>
</dbReference>
<dbReference type="Pfam" id="PF00097">
    <property type="entry name" value="zf-C3HC4"/>
    <property type="match status" value="1"/>
</dbReference>
<dbReference type="InterPro" id="IPR001841">
    <property type="entry name" value="Znf_RING"/>
</dbReference>
<dbReference type="FunFam" id="3.30.40.10:FF:000033">
    <property type="entry name" value="Polycomb group RING finger protein 3"/>
    <property type="match status" value="1"/>
</dbReference>
<evidence type="ECO:0000256" key="4">
    <source>
        <dbReference type="ARBA" id="ARBA00022833"/>
    </source>
</evidence>
<keyword evidence="5" id="KW-0539">Nucleus</keyword>
<dbReference type="EMBL" id="BGPR01006744">
    <property type="protein sequence ID" value="GBN21497.1"/>
    <property type="molecule type" value="Genomic_DNA"/>
</dbReference>